<dbReference type="GO" id="GO:0048471">
    <property type="term" value="C:perinuclear region of cytoplasm"/>
    <property type="evidence" value="ECO:0007669"/>
    <property type="project" value="TreeGrafter"/>
</dbReference>
<name>A0A8T2N8L5_9TELE</name>
<feature type="region of interest" description="Actin-binding" evidence="9">
    <location>
        <begin position="866"/>
        <end position="888"/>
    </location>
</feature>
<evidence type="ECO:0000256" key="9">
    <source>
        <dbReference type="PROSITE-ProRule" id="PRU00782"/>
    </source>
</evidence>
<evidence type="ECO:0000256" key="3">
    <source>
        <dbReference type="ARBA" id="ARBA00022741"/>
    </source>
</evidence>
<gene>
    <name evidence="12" type="ORF">JZ751_006141</name>
</gene>
<feature type="repeat" description="ANK" evidence="8">
    <location>
        <begin position="55"/>
        <end position="87"/>
    </location>
</feature>
<dbReference type="SUPFAM" id="SSF52540">
    <property type="entry name" value="P-loop containing nucleoside triphosphate hydrolases"/>
    <property type="match status" value="1"/>
</dbReference>
<evidence type="ECO:0000313" key="13">
    <source>
        <dbReference type="Proteomes" id="UP000824540"/>
    </source>
</evidence>
<dbReference type="GO" id="GO:0048812">
    <property type="term" value="P:neuron projection morphogenesis"/>
    <property type="evidence" value="ECO:0007669"/>
    <property type="project" value="TreeGrafter"/>
</dbReference>
<feature type="repeat" description="ANK" evidence="8">
    <location>
        <begin position="88"/>
        <end position="120"/>
    </location>
</feature>
<dbReference type="InterPro" id="IPR039482">
    <property type="entry name" value="NYAP_N"/>
</dbReference>
<organism evidence="12 13">
    <name type="scientific">Albula glossodonta</name>
    <name type="common">roundjaw bonefish</name>
    <dbReference type="NCBI Taxonomy" id="121402"/>
    <lineage>
        <taxon>Eukaryota</taxon>
        <taxon>Metazoa</taxon>
        <taxon>Chordata</taxon>
        <taxon>Craniata</taxon>
        <taxon>Vertebrata</taxon>
        <taxon>Euteleostomi</taxon>
        <taxon>Actinopterygii</taxon>
        <taxon>Neopterygii</taxon>
        <taxon>Teleostei</taxon>
        <taxon>Albuliformes</taxon>
        <taxon>Albulidae</taxon>
        <taxon>Albula</taxon>
    </lineage>
</organism>
<dbReference type="GO" id="GO:0003774">
    <property type="term" value="F:cytoskeletal motor activity"/>
    <property type="evidence" value="ECO:0007669"/>
    <property type="project" value="UniProtKB-UniRule"/>
</dbReference>
<feature type="region of interest" description="Disordered" evidence="10">
    <location>
        <begin position="1064"/>
        <end position="1083"/>
    </location>
</feature>
<feature type="region of interest" description="Disordered" evidence="10">
    <location>
        <begin position="1390"/>
        <end position="1536"/>
    </location>
</feature>
<dbReference type="PANTHER" id="PTHR47335:SF1">
    <property type="entry name" value="UNCONVENTIONAL MYOSIN-XVI"/>
    <property type="match status" value="1"/>
</dbReference>
<dbReference type="InterPro" id="IPR036961">
    <property type="entry name" value="Kinesin_motor_dom_sf"/>
</dbReference>
<dbReference type="InterPro" id="IPR029353">
    <property type="entry name" value="NYAP_C"/>
</dbReference>
<keyword evidence="3 9" id="KW-0547">Nucleotide-binding</keyword>
<dbReference type="GO" id="GO:2000134">
    <property type="term" value="P:negative regulation of G1/S transition of mitotic cell cycle"/>
    <property type="evidence" value="ECO:0007669"/>
    <property type="project" value="TreeGrafter"/>
</dbReference>
<dbReference type="SMART" id="SM00248">
    <property type="entry name" value="ANK"/>
    <property type="match status" value="2"/>
</dbReference>
<dbReference type="FunFam" id="1.25.40.20:FF:000168">
    <property type="entry name" value="Myosin XVI"/>
    <property type="match status" value="1"/>
</dbReference>
<feature type="binding site" evidence="9">
    <location>
        <begin position="331"/>
        <end position="338"/>
    </location>
    <ligand>
        <name>ATP</name>
        <dbReference type="ChEBI" id="CHEBI:30616"/>
    </ligand>
</feature>
<keyword evidence="2" id="KW-0677">Repeat</keyword>
<dbReference type="InterPro" id="IPR027417">
    <property type="entry name" value="P-loop_NTPase"/>
</dbReference>
<dbReference type="GO" id="GO:0051015">
    <property type="term" value="F:actin filament binding"/>
    <property type="evidence" value="ECO:0007669"/>
    <property type="project" value="TreeGrafter"/>
</dbReference>
<comment type="caution">
    <text evidence="12">The sequence shown here is derived from an EMBL/GenBank/DDBJ whole genome shotgun (WGS) entry which is preliminary data.</text>
</comment>
<dbReference type="SUPFAM" id="SSF48403">
    <property type="entry name" value="Ankyrin repeat"/>
    <property type="match status" value="1"/>
</dbReference>
<dbReference type="Pfam" id="PF15439">
    <property type="entry name" value="NYAP_N"/>
    <property type="match status" value="1"/>
</dbReference>
<dbReference type="PROSITE" id="PS50096">
    <property type="entry name" value="IQ"/>
    <property type="match status" value="1"/>
</dbReference>
<dbReference type="Gene3D" id="1.20.58.530">
    <property type="match status" value="1"/>
</dbReference>
<dbReference type="Pfam" id="PF12796">
    <property type="entry name" value="Ank_2"/>
    <property type="match status" value="1"/>
</dbReference>
<keyword evidence="7 9" id="KW-0505">Motor protein</keyword>
<keyword evidence="1" id="KW-0597">Phosphoprotein</keyword>
<dbReference type="EMBL" id="JAFBMS010000131">
    <property type="protein sequence ID" value="KAG9335001.1"/>
    <property type="molecule type" value="Genomic_DNA"/>
</dbReference>
<dbReference type="PROSITE" id="PS51456">
    <property type="entry name" value="MYOSIN_MOTOR"/>
    <property type="match status" value="1"/>
</dbReference>
<proteinExistence type="inferred from homology"/>
<dbReference type="OrthoDB" id="9935913at2759"/>
<dbReference type="Gene3D" id="1.10.10.820">
    <property type="match status" value="1"/>
</dbReference>
<protein>
    <recommendedName>
        <fullName evidence="11">Myosin motor domain-containing protein</fullName>
    </recommendedName>
</protein>
<dbReference type="GO" id="GO:0005524">
    <property type="term" value="F:ATP binding"/>
    <property type="evidence" value="ECO:0007669"/>
    <property type="project" value="UniProtKB-UniRule"/>
</dbReference>
<feature type="compositionally biased region" description="Pro residues" evidence="10">
    <location>
        <begin position="1432"/>
        <end position="1462"/>
    </location>
</feature>
<evidence type="ECO:0000256" key="2">
    <source>
        <dbReference type="ARBA" id="ARBA00022737"/>
    </source>
</evidence>
<dbReference type="PANTHER" id="PTHR47335">
    <property type="entry name" value="UNCONVENTIONAL MYOSIN-XVI"/>
    <property type="match status" value="1"/>
</dbReference>
<dbReference type="GO" id="GO:0005654">
    <property type="term" value="C:nucleoplasm"/>
    <property type="evidence" value="ECO:0007669"/>
    <property type="project" value="TreeGrafter"/>
</dbReference>
<dbReference type="InterPro" id="IPR036770">
    <property type="entry name" value="Ankyrin_rpt-contain_sf"/>
</dbReference>
<keyword evidence="4 9" id="KW-0067">ATP-binding</keyword>
<comment type="similarity">
    <text evidence="9">Belongs to the TRAFAC class myosin-kinesin ATPase superfamily. Myosin family.</text>
</comment>
<dbReference type="InterPro" id="IPR001609">
    <property type="entry name" value="Myosin_head_motor_dom-like"/>
</dbReference>
<evidence type="ECO:0000256" key="5">
    <source>
        <dbReference type="ARBA" id="ARBA00023043"/>
    </source>
</evidence>
<dbReference type="PROSITE" id="PS50297">
    <property type="entry name" value="ANK_REP_REGION"/>
    <property type="match status" value="2"/>
</dbReference>
<sequence>MEGTESSCILLTHLEENGVDLASMHQMKTQRPLTMLSDIQQLVASGGSVNQHNEEGVTLLHMACASGYKEVVSLLLENGADPQVADNNYWTPLHLAAKYAQTNIVGQLLKRRANPTLLNCNEDKPSDVAASDLLAELLLKAEESWEQWLREPSSSPPPAADERLEEAVNDLATPTKKLNPLTLPISKRDSLLEKDTMFRDMPGGLTRQPSQDNGIDGPFSTGTSKLEQVKLMPPAPNDDLASLSELTDSSLLYEMQKRFGNDQIYTYIGHILLLVNPNKELPIYSTLVSQLYLSSSGRLCSSLPPHIFSSAERAYHMMLQERRPQCFILSGESGSGKTEACKHIVKHLAARSCTKSFPLESKMKHVSSILEAFGHARTETNDNSSRFIKLLSLQYCEKKRTIIRARVHTYVLEKSRLTFTPHNQHNFNVFYLMAEGLSPEEKSTMYLNNVLAHRYLCDSAPGEPAAVATASTRSRDRLTALKQALRALGFNNLEVENLFVILSAVLHLGDLRFTSLTDTEAALVSDLQLLDQVSGMLQVCSEDLGSALTSDVQYFKGDVITRRHTVEVSDHYRDLLAKSIYSRLFSFLVNSINCFLQGQEEGTGDPALEIGILDIFGFEELQKNGFEQLYINMTSERIHQYTMEVLFQQEQEECLHEGVAMETLHSPGNQCAVLDFFFQKPQGLLSVLDEESQALRPAEQNFYKKLQAHLEATGANGGVNGISLSTKDGNGNPPPKDQGPSFTVSHYASKMTYDLAGSLERNKDALPQNLLCVMKSSENVVIHQAFQAKLTQTGSLVPPQHRLKLRGPKAALLLQKMTSSASATAREPKKGLDISKLLKKKGTTSFLQRLERRGPVTVGVQLRNSLSEIISKLQGCTPHFVQCVKPNNAKKPDTFDSFHVSTQLHYVGVLEMVRMIRYGYPVRLPFSSFLVRYKDLADTILGEKRKLTTEEKCRHVLQQCKLQGWQMGRSKVFLRYWQADHLSDRCHQLHRKIVICQKVARGWLARRLARRRISDRKQQLCSIQSFLQEAEDLGLQAYDSLVIQNASDIARENDRMRNQLNGMHLVERPEPVGKEEESPKSSVPVPLAAEGLVHSATTATAAASAAAASAPGSSIKLGTQPPTFSVADEGGGAGTGGLLSPRKQPPPKPKRDPNTRLSASYEAVSACLSVSPKENPADALSKPRPHSDDYSTMRKVPPPKPKRSPNTKLTGSYEEICAHRHAEAKLSCLAKGGHCLGVIQRTASADGPHCVALSLYRPLEEDDVYIEMVGHPRTTSLPEVDSPELGEAVYEEMKYFPPEEVTVVTGNPEESLPPLAQMVLVEHLHNPPGSAPKSGPKDGACDIPPPFPNLLPHRPPLLVFPPSPVTCSPASDESPLTPLEVKKLPVLETNLNYPGQGGEGGSPLSPQYARQRADSSPSLAVYMPDKPATSHTPPPPTPPLLPPPPAQPPPPYRPPSHFPFPPEAGVLGLTRAASVTGPESSSKAPSQKGHGSAEAPPGTGKPPYSPAKAGRPEPRRAHSCSSSPLLFNPASARPLTSPLDELTTLFSSGRSLLRKSSAGRKIREPDLWPRANATRTTSWLHAPVHAARAESSPLSSAVVFFSEQRPPDLSRLPLPQNP</sequence>
<dbReference type="SMART" id="SM00242">
    <property type="entry name" value="MYSc"/>
    <property type="match status" value="1"/>
</dbReference>
<keyword evidence="5 8" id="KW-0040">ANK repeat</keyword>
<dbReference type="PRINTS" id="PR00193">
    <property type="entry name" value="MYOSINHEAVY"/>
</dbReference>
<dbReference type="Gene3D" id="1.25.40.20">
    <property type="entry name" value="Ankyrin repeat-containing domain"/>
    <property type="match status" value="1"/>
</dbReference>
<dbReference type="InterPro" id="IPR002110">
    <property type="entry name" value="Ankyrin_rpt"/>
</dbReference>
<reference evidence="12" key="1">
    <citation type="thesis" date="2021" institute="BYU ScholarsArchive" country="Provo, UT, USA">
        <title>Applications of and Algorithms for Genome Assembly and Genomic Analyses with an Emphasis on Marine Teleosts.</title>
        <authorList>
            <person name="Pickett B.D."/>
        </authorList>
    </citation>
    <scope>NUCLEOTIDE SEQUENCE</scope>
    <source>
        <strain evidence="12">HI-2016</strain>
    </source>
</reference>
<dbReference type="GO" id="GO:0019903">
    <property type="term" value="F:protein phosphatase binding"/>
    <property type="evidence" value="ECO:0007669"/>
    <property type="project" value="TreeGrafter"/>
</dbReference>
<evidence type="ECO:0000256" key="10">
    <source>
        <dbReference type="SAM" id="MobiDB-lite"/>
    </source>
</evidence>
<keyword evidence="13" id="KW-1185">Reference proteome</keyword>
<dbReference type="GO" id="GO:0043491">
    <property type="term" value="P:phosphatidylinositol 3-kinase/protein kinase B signal transduction"/>
    <property type="evidence" value="ECO:0007669"/>
    <property type="project" value="TreeGrafter"/>
</dbReference>
<evidence type="ECO:0000256" key="8">
    <source>
        <dbReference type="PROSITE-ProRule" id="PRU00023"/>
    </source>
</evidence>
<dbReference type="Pfam" id="PF15452">
    <property type="entry name" value="NYAP_C"/>
    <property type="match status" value="1"/>
</dbReference>
<keyword evidence="6 9" id="KW-0518">Myosin</keyword>
<feature type="compositionally biased region" description="Basic and acidic residues" evidence="10">
    <location>
        <begin position="1065"/>
        <end position="1079"/>
    </location>
</feature>
<feature type="region of interest" description="Disordered" evidence="10">
    <location>
        <begin position="1109"/>
        <end position="1156"/>
    </location>
</feature>
<feature type="domain" description="Myosin motor" evidence="11">
    <location>
        <begin position="235"/>
        <end position="987"/>
    </location>
</feature>
<evidence type="ECO:0000313" key="12">
    <source>
        <dbReference type="EMBL" id="KAG9335001.1"/>
    </source>
</evidence>
<dbReference type="InterPro" id="IPR052838">
    <property type="entry name" value="Myosin-XVI"/>
</dbReference>
<dbReference type="Pfam" id="PF00063">
    <property type="entry name" value="Myosin_head"/>
    <property type="match status" value="1"/>
</dbReference>
<accession>A0A8T2N8L5</accession>
<feature type="region of interest" description="Disordered" evidence="10">
    <location>
        <begin position="719"/>
        <end position="743"/>
    </location>
</feature>
<dbReference type="Proteomes" id="UP000824540">
    <property type="component" value="Unassembled WGS sequence"/>
</dbReference>
<dbReference type="Gene3D" id="1.20.5.4820">
    <property type="match status" value="1"/>
</dbReference>
<feature type="region of interest" description="Disordered" evidence="10">
    <location>
        <begin position="1169"/>
        <end position="1208"/>
    </location>
</feature>
<evidence type="ECO:0000256" key="7">
    <source>
        <dbReference type="ARBA" id="ARBA00023175"/>
    </source>
</evidence>
<evidence type="ECO:0000259" key="11">
    <source>
        <dbReference type="PROSITE" id="PS51456"/>
    </source>
</evidence>
<evidence type="ECO:0000256" key="6">
    <source>
        <dbReference type="ARBA" id="ARBA00023123"/>
    </source>
</evidence>
<evidence type="ECO:0000256" key="1">
    <source>
        <dbReference type="ARBA" id="ARBA00022553"/>
    </source>
</evidence>
<dbReference type="Gene3D" id="3.40.850.10">
    <property type="entry name" value="Kinesin motor domain"/>
    <property type="match status" value="1"/>
</dbReference>
<dbReference type="GO" id="GO:0016459">
    <property type="term" value="C:myosin complex"/>
    <property type="evidence" value="ECO:0007669"/>
    <property type="project" value="UniProtKB-KW"/>
</dbReference>
<evidence type="ECO:0000256" key="4">
    <source>
        <dbReference type="ARBA" id="ARBA00022840"/>
    </source>
</evidence>
<dbReference type="PROSITE" id="PS50088">
    <property type="entry name" value="ANK_REPEAT"/>
    <property type="match status" value="2"/>
</dbReference>
<keyword evidence="9" id="KW-0009">Actin-binding</keyword>
<dbReference type="Gene3D" id="1.20.120.720">
    <property type="entry name" value="Myosin VI head, motor domain, U50 subdomain"/>
    <property type="match status" value="1"/>
</dbReference>